<proteinExistence type="predicted"/>
<evidence type="ECO:0000313" key="2">
    <source>
        <dbReference type="EMBL" id="GJS69568.1"/>
    </source>
</evidence>
<feature type="compositionally biased region" description="Basic and acidic residues" evidence="1">
    <location>
        <begin position="264"/>
        <end position="278"/>
    </location>
</feature>
<reference evidence="2" key="2">
    <citation type="submission" date="2022-01" db="EMBL/GenBank/DDBJ databases">
        <authorList>
            <person name="Yamashiro T."/>
            <person name="Shiraishi A."/>
            <person name="Satake H."/>
            <person name="Nakayama K."/>
        </authorList>
    </citation>
    <scope>NUCLEOTIDE SEQUENCE</scope>
</reference>
<dbReference type="Proteomes" id="UP001151760">
    <property type="component" value="Unassembled WGS sequence"/>
</dbReference>
<evidence type="ECO:0000256" key="1">
    <source>
        <dbReference type="SAM" id="MobiDB-lite"/>
    </source>
</evidence>
<reference evidence="2" key="1">
    <citation type="journal article" date="2022" name="Int. J. Mol. Sci.">
        <title>Draft Genome of Tanacetum Coccineum: Genomic Comparison of Closely Related Tanacetum-Family Plants.</title>
        <authorList>
            <person name="Yamashiro T."/>
            <person name="Shiraishi A."/>
            <person name="Nakayama K."/>
            <person name="Satake H."/>
        </authorList>
    </citation>
    <scope>NUCLEOTIDE SEQUENCE</scope>
</reference>
<dbReference type="EMBL" id="BQNB010009870">
    <property type="protein sequence ID" value="GJS69568.1"/>
    <property type="molecule type" value="Genomic_DNA"/>
</dbReference>
<organism evidence="2 3">
    <name type="scientific">Tanacetum coccineum</name>
    <dbReference type="NCBI Taxonomy" id="301880"/>
    <lineage>
        <taxon>Eukaryota</taxon>
        <taxon>Viridiplantae</taxon>
        <taxon>Streptophyta</taxon>
        <taxon>Embryophyta</taxon>
        <taxon>Tracheophyta</taxon>
        <taxon>Spermatophyta</taxon>
        <taxon>Magnoliopsida</taxon>
        <taxon>eudicotyledons</taxon>
        <taxon>Gunneridae</taxon>
        <taxon>Pentapetalae</taxon>
        <taxon>asterids</taxon>
        <taxon>campanulids</taxon>
        <taxon>Asterales</taxon>
        <taxon>Asteraceae</taxon>
        <taxon>Asteroideae</taxon>
        <taxon>Anthemideae</taxon>
        <taxon>Anthemidinae</taxon>
        <taxon>Tanacetum</taxon>
    </lineage>
</organism>
<evidence type="ECO:0000313" key="3">
    <source>
        <dbReference type="Proteomes" id="UP001151760"/>
    </source>
</evidence>
<comment type="caution">
    <text evidence="2">The sequence shown here is derived from an EMBL/GenBank/DDBJ whole genome shotgun (WGS) entry which is preliminary data.</text>
</comment>
<gene>
    <name evidence="2" type="ORF">Tco_0702409</name>
</gene>
<keyword evidence="3" id="KW-1185">Reference proteome</keyword>
<feature type="region of interest" description="Disordered" evidence="1">
    <location>
        <begin position="255"/>
        <end position="278"/>
    </location>
</feature>
<name>A0ABQ4XVV4_9ASTR</name>
<protein>
    <submittedName>
        <fullName evidence="2">Uncharacterized protein</fullName>
    </submittedName>
</protein>
<accession>A0ABQ4XVV4</accession>
<sequence>MESLNSNSKEREMQLTQRLVKQRHSHCMAWFEQLETHLRDLYLNSSPHAVDAFKPAFHSFFGEEHQTFRLKMFRNLDQLRLQLEKENLLEVNPRRLVLKHSEHNSRNFFPPKVLRFVYCVLPNLKTNTAFCLGETLPNSFLDCVLSQDLTAFYPRLFIAFCLQQNYVLSKDLHRDLLPAFCLLLKTFIAFCNSDDIQAAGSDTRPPMLDRTDYESWSQRIRLYYRGKENGIYILQSINQGPFKLGTTRDTLVTTPEGGVLLGPERPRTYDDLNDNDKK</sequence>